<dbReference type="Pfam" id="PF04977">
    <property type="entry name" value="DivIC"/>
    <property type="match status" value="1"/>
</dbReference>
<evidence type="ECO:0000256" key="1">
    <source>
        <dbReference type="SAM" id="Phobius"/>
    </source>
</evidence>
<protein>
    <submittedName>
        <fullName evidence="2">Septum formation initiator family protein</fullName>
    </submittedName>
</protein>
<gene>
    <name evidence="2" type="ORF">G5B37_00380</name>
</gene>
<keyword evidence="1" id="KW-1133">Transmembrane helix</keyword>
<dbReference type="Proteomes" id="UP000505306">
    <property type="component" value="Chromosome"/>
</dbReference>
<name>A0A6G6GHM2_9FLAO</name>
<feature type="transmembrane region" description="Helical" evidence="1">
    <location>
        <begin position="12"/>
        <end position="32"/>
    </location>
</feature>
<keyword evidence="1" id="KW-0472">Membrane</keyword>
<evidence type="ECO:0000313" key="2">
    <source>
        <dbReference type="EMBL" id="QIE58075.1"/>
    </source>
</evidence>
<dbReference type="KEGG" id="mgel:G5B37_00380"/>
<keyword evidence="3" id="KW-1185">Reference proteome</keyword>
<keyword evidence="1" id="KW-0812">Transmembrane</keyword>
<dbReference type="AlphaFoldDB" id="A0A6G6GHM2"/>
<dbReference type="RefSeq" id="WP_164678073.1">
    <property type="nucleotide sequence ID" value="NZ_CP049057.1"/>
</dbReference>
<reference evidence="2 3" key="1">
    <citation type="submission" date="2020-02" db="EMBL/GenBank/DDBJ databases">
        <title>Complete genome sequence of Flavobacteriaceae bacterium.</title>
        <authorList>
            <person name="Kim S.-J."/>
            <person name="Kim Y.-S."/>
            <person name="Kim K.-H."/>
        </authorList>
    </citation>
    <scope>NUCLEOTIDE SEQUENCE [LARGE SCALE GENOMIC DNA]</scope>
    <source>
        <strain evidence="2 3">RR4-40</strain>
    </source>
</reference>
<evidence type="ECO:0000313" key="3">
    <source>
        <dbReference type="Proteomes" id="UP000505306"/>
    </source>
</evidence>
<accession>A0A6G6GHM2</accession>
<organism evidence="2 3">
    <name type="scientific">Rasiella rasia</name>
    <dbReference type="NCBI Taxonomy" id="2744027"/>
    <lineage>
        <taxon>Bacteria</taxon>
        <taxon>Pseudomonadati</taxon>
        <taxon>Bacteroidota</taxon>
        <taxon>Flavobacteriia</taxon>
        <taxon>Flavobacteriales</taxon>
        <taxon>Flavobacteriaceae</taxon>
        <taxon>Rasiella</taxon>
    </lineage>
</organism>
<proteinExistence type="predicted"/>
<sequence length="107" mass="13250">MKWSELKQKRWFKIMGSTYVLIIVLFIIWMFFFDTNSYFIHKELDDDIKALEQNKEFYQKEIDKDKIFLEKMKDSNEIEKFAREKYFLKKEGEDIFIIENEDSIQQP</sequence>
<dbReference type="InterPro" id="IPR007060">
    <property type="entry name" value="FtsL/DivIC"/>
</dbReference>
<dbReference type="EMBL" id="CP049057">
    <property type="protein sequence ID" value="QIE58075.1"/>
    <property type="molecule type" value="Genomic_DNA"/>
</dbReference>